<accession>A0A2T0VAK7</accession>
<name>A0A2T0VAK7_9MICO</name>
<keyword evidence="1" id="KW-0472">Membrane</keyword>
<gene>
    <name evidence="2" type="ORF">B0I08_108165</name>
</gene>
<dbReference type="OrthoDB" id="9780884at2"/>
<reference evidence="2 3" key="1">
    <citation type="submission" date="2018-03" db="EMBL/GenBank/DDBJ databases">
        <title>Genomic Encyclopedia of Type Strains, Phase III (KMG-III): the genomes of soil and plant-associated and newly described type strains.</title>
        <authorList>
            <person name="Whitman W."/>
        </authorList>
    </citation>
    <scope>NUCLEOTIDE SEQUENCE [LARGE SCALE GENOMIC DNA]</scope>
    <source>
        <strain evidence="2 3">CGMCC 1.12484</strain>
    </source>
</reference>
<feature type="transmembrane region" description="Helical" evidence="1">
    <location>
        <begin position="51"/>
        <end position="74"/>
    </location>
</feature>
<sequence>MKRLWVWFAALAGIGLLVVIVLTVISGAQYRSTEEQGLDPIYAADWIVAGTYAGMALFAVGLIALAVTGIVAFVRQRRSDDQAETGH</sequence>
<evidence type="ECO:0000313" key="2">
    <source>
        <dbReference type="EMBL" id="PRY67077.1"/>
    </source>
</evidence>
<protein>
    <submittedName>
        <fullName evidence="2">Uncharacterized protein</fullName>
    </submittedName>
</protein>
<proteinExistence type="predicted"/>
<organism evidence="2 3">
    <name type="scientific">Glaciihabitans tibetensis</name>
    <dbReference type="NCBI Taxonomy" id="1266600"/>
    <lineage>
        <taxon>Bacteria</taxon>
        <taxon>Bacillati</taxon>
        <taxon>Actinomycetota</taxon>
        <taxon>Actinomycetes</taxon>
        <taxon>Micrococcales</taxon>
        <taxon>Microbacteriaceae</taxon>
        <taxon>Glaciihabitans</taxon>
    </lineage>
</organism>
<dbReference type="Proteomes" id="UP000237983">
    <property type="component" value="Unassembled WGS sequence"/>
</dbReference>
<keyword evidence="1" id="KW-0812">Transmembrane</keyword>
<comment type="caution">
    <text evidence="2">The sequence shown here is derived from an EMBL/GenBank/DDBJ whole genome shotgun (WGS) entry which is preliminary data.</text>
</comment>
<evidence type="ECO:0000313" key="3">
    <source>
        <dbReference type="Proteomes" id="UP000237983"/>
    </source>
</evidence>
<evidence type="ECO:0000256" key="1">
    <source>
        <dbReference type="SAM" id="Phobius"/>
    </source>
</evidence>
<dbReference type="RefSeq" id="WP_106214246.1">
    <property type="nucleotide sequence ID" value="NZ_PVTL01000008.1"/>
</dbReference>
<dbReference type="AlphaFoldDB" id="A0A2T0VAK7"/>
<dbReference type="EMBL" id="PVTL01000008">
    <property type="protein sequence ID" value="PRY67077.1"/>
    <property type="molecule type" value="Genomic_DNA"/>
</dbReference>
<keyword evidence="1" id="KW-1133">Transmembrane helix</keyword>
<keyword evidence="3" id="KW-1185">Reference proteome</keyword>